<sequence>MKKFGLAAAAVIAGVVLLANLGPMVGLAVSIAILYYVAKKFMKAETTGKKVIWGGLGLIMLAASISNAPAIIGVVAAFVLYLIYKNWNKARETQLDNDPFVNFEREWAKLK</sequence>
<evidence type="ECO:0000256" key="1">
    <source>
        <dbReference type="SAM" id="Phobius"/>
    </source>
</evidence>
<evidence type="ECO:0000313" key="2">
    <source>
        <dbReference type="EMBL" id="MBM7690600.1"/>
    </source>
</evidence>
<accession>A0ABS2QC61</accession>
<evidence type="ECO:0000313" key="3">
    <source>
        <dbReference type="Proteomes" id="UP000823486"/>
    </source>
</evidence>
<keyword evidence="1" id="KW-0812">Transmembrane</keyword>
<dbReference type="RefSeq" id="WP_204537300.1">
    <property type="nucleotide sequence ID" value="NZ_JAFBFI010000001.1"/>
</dbReference>
<gene>
    <name evidence="2" type="ORF">JOC77_000003</name>
</gene>
<keyword evidence="1" id="KW-0472">Membrane</keyword>
<dbReference type="Proteomes" id="UP000823486">
    <property type="component" value="Unassembled WGS sequence"/>
</dbReference>
<reference evidence="2 3" key="1">
    <citation type="submission" date="2021-01" db="EMBL/GenBank/DDBJ databases">
        <title>Genomic Encyclopedia of Type Strains, Phase IV (KMG-IV): sequencing the most valuable type-strain genomes for metagenomic binning, comparative biology and taxonomic classification.</title>
        <authorList>
            <person name="Goeker M."/>
        </authorList>
    </citation>
    <scope>NUCLEOTIDE SEQUENCE [LARGE SCALE GENOMIC DNA]</scope>
    <source>
        <strain evidence="2 3">DSM 105482</strain>
    </source>
</reference>
<proteinExistence type="predicted"/>
<feature type="transmembrane region" description="Helical" evidence="1">
    <location>
        <begin position="52"/>
        <end position="84"/>
    </location>
</feature>
<comment type="caution">
    <text evidence="2">The sequence shown here is derived from an EMBL/GenBank/DDBJ whole genome shotgun (WGS) entry which is preliminary data.</text>
</comment>
<keyword evidence="3" id="KW-1185">Reference proteome</keyword>
<dbReference type="EMBL" id="JAFBFI010000001">
    <property type="protein sequence ID" value="MBM7690600.1"/>
    <property type="molecule type" value="Genomic_DNA"/>
</dbReference>
<name>A0ABS2QC61_9BACI</name>
<organism evidence="2 3">
    <name type="scientific">Peribacillus deserti</name>
    <dbReference type="NCBI Taxonomy" id="673318"/>
    <lineage>
        <taxon>Bacteria</taxon>
        <taxon>Bacillati</taxon>
        <taxon>Bacillota</taxon>
        <taxon>Bacilli</taxon>
        <taxon>Bacillales</taxon>
        <taxon>Bacillaceae</taxon>
        <taxon>Peribacillus</taxon>
    </lineage>
</organism>
<keyword evidence="1" id="KW-1133">Transmembrane helix</keyword>
<protein>
    <submittedName>
        <fullName evidence="2">Lia operon protein LiaI</fullName>
    </submittedName>
</protein>